<proteinExistence type="predicted"/>
<dbReference type="Gene3D" id="2.40.50.40">
    <property type="match status" value="1"/>
</dbReference>
<sequence>MDENAPSNLKPYHQDSEDLQWNVVVCPIIDLNYKEDKDAEEILAERVRKGRRRPTRRIHEYLVKWKNLPMEETSWERVKDLEA</sequence>
<gene>
    <name evidence="3" type="ORF">E5676_scaffold4863G00070</name>
    <name evidence="2" type="ORF">E6C27_scaffold108G00670</name>
</gene>
<dbReference type="Proteomes" id="UP000321393">
    <property type="component" value="Unassembled WGS sequence"/>
</dbReference>
<dbReference type="AlphaFoldDB" id="A0A5A7UXD4"/>
<dbReference type="Proteomes" id="UP000321947">
    <property type="component" value="Unassembled WGS sequence"/>
</dbReference>
<dbReference type="OrthoDB" id="852023at2759"/>
<dbReference type="InterPro" id="IPR023780">
    <property type="entry name" value="Chromo_domain"/>
</dbReference>
<keyword evidence="2" id="KW-0548">Nucleotidyltransferase</keyword>
<comment type="caution">
    <text evidence="2">The sequence shown here is derived from an EMBL/GenBank/DDBJ whole genome shotgun (WGS) entry which is preliminary data.</text>
</comment>
<dbReference type="InterPro" id="IPR016197">
    <property type="entry name" value="Chromo-like_dom_sf"/>
</dbReference>
<dbReference type="Pfam" id="PF00385">
    <property type="entry name" value="Chromo"/>
    <property type="match status" value="1"/>
</dbReference>
<dbReference type="InterPro" id="IPR000953">
    <property type="entry name" value="Chromo/chromo_shadow_dom"/>
</dbReference>
<dbReference type="SUPFAM" id="SSF54160">
    <property type="entry name" value="Chromo domain-like"/>
    <property type="match status" value="1"/>
</dbReference>
<accession>A0A5A7UXD4</accession>
<keyword evidence="3" id="KW-0808">Transferase</keyword>
<organism evidence="2 4">
    <name type="scientific">Cucumis melo var. makuwa</name>
    <name type="common">Oriental melon</name>
    <dbReference type="NCBI Taxonomy" id="1194695"/>
    <lineage>
        <taxon>Eukaryota</taxon>
        <taxon>Viridiplantae</taxon>
        <taxon>Streptophyta</taxon>
        <taxon>Embryophyta</taxon>
        <taxon>Tracheophyta</taxon>
        <taxon>Spermatophyta</taxon>
        <taxon>Magnoliopsida</taxon>
        <taxon>eudicotyledons</taxon>
        <taxon>Gunneridae</taxon>
        <taxon>Pentapetalae</taxon>
        <taxon>rosids</taxon>
        <taxon>fabids</taxon>
        <taxon>Cucurbitales</taxon>
        <taxon>Cucurbitaceae</taxon>
        <taxon>Benincaseae</taxon>
        <taxon>Cucumis</taxon>
    </lineage>
</organism>
<dbReference type="GO" id="GO:0016779">
    <property type="term" value="F:nucleotidyltransferase activity"/>
    <property type="evidence" value="ECO:0007669"/>
    <property type="project" value="UniProtKB-KW"/>
</dbReference>
<dbReference type="PROSITE" id="PS50013">
    <property type="entry name" value="CHROMO_2"/>
    <property type="match status" value="1"/>
</dbReference>
<name>A0A5A7UXD4_CUCMM</name>
<evidence type="ECO:0000313" key="5">
    <source>
        <dbReference type="Proteomes" id="UP000321947"/>
    </source>
</evidence>
<protein>
    <submittedName>
        <fullName evidence="2">2-C-methyl-D-erythritol 4-phosphate cytidylyltransferase</fullName>
    </submittedName>
</protein>
<dbReference type="EMBL" id="SSTD01013767">
    <property type="protein sequence ID" value="TYK05835.1"/>
    <property type="molecule type" value="Genomic_DNA"/>
</dbReference>
<evidence type="ECO:0000313" key="3">
    <source>
        <dbReference type="EMBL" id="TYK05835.1"/>
    </source>
</evidence>
<feature type="domain" description="Chromo" evidence="1">
    <location>
        <begin position="37"/>
        <end position="83"/>
    </location>
</feature>
<reference evidence="4 5" key="1">
    <citation type="submission" date="2019-08" db="EMBL/GenBank/DDBJ databases">
        <title>Draft genome sequences of two oriental melons (Cucumis melo L. var makuwa).</title>
        <authorList>
            <person name="Kwon S.-Y."/>
        </authorList>
    </citation>
    <scope>NUCLEOTIDE SEQUENCE [LARGE SCALE GENOMIC DNA]</scope>
    <source>
        <strain evidence="5">cv. Chang Bougi</strain>
        <strain evidence="4">cv. SW 3</strain>
        <tissue evidence="2">Leaf</tissue>
    </source>
</reference>
<evidence type="ECO:0000313" key="2">
    <source>
        <dbReference type="EMBL" id="KAA0059800.1"/>
    </source>
</evidence>
<evidence type="ECO:0000259" key="1">
    <source>
        <dbReference type="PROSITE" id="PS50013"/>
    </source>
</evidence>
<dbReference type="EMBL" id="SSTE01005892">
    <property type="protein sequence ID" value="KAA0059800.1"/>
    <property type="molecule type" value="Genomic_DNA"/>
</dbReference>
<evidence type="ECO:0000313" key="4">
    <source>
        <dbReference type="Proteomes" id="UP000321393"/>
    </source>
</evidence>